<evidence type="ECO:0000256" key="2">
    <source>
        <dbReference type="ARBA" id="ARBA00011984"/>
    </source>
</evidence>
<dbReference type="EMBL" id="VSWD01000007">
    <property type="protein sequence ID" value="KAK3097611.1"/>
    <property type="molecule type" value="Genomic_DNA"/>
</dbReference>
<dbReference type="SUPFAM" id="SSF52540">
    <property type="entry name" value="P-loop containing nucleoside triphosphate hydrolases"/>
    <property type="match status" value="1"/>
</dbReference>
<dbReference type="InterPro" id="IPR027417">
    <property type="entry name" value="P-loop_NTPase"/>
</dbReference>
<dbReference type="Pfam" id="PF00071">
    <property type="entry name" value="Ras"/>
    <property type="match status" value="1"/>
</dbReference>
<comment type="similarity">
    <text evidence="1">Belongs to the small GTPase superfamily. Ras family.</text>
</comment>
<name>A0AA88Y4D2_PINIB</name>
<gene>
    <name evidence="5" type="ORF">FSP39_011383</name>
</gene>
<reference evidence="5" key="1">
    <citation type="submission" date="2019-08" db="EMBL/GenBank/DDBJ databases">
        <title>The improved chromosome-level genome for the pearl oyster Pinctada fucata martensii using PacBio sequencing and Hi-C.</title>
        <authorList>
            <person name="Zheng Z."/>
        </authorList>
    </citation>
    <scope>NUCLEOTIDE SEQUENCE</scope>
    <source>
        <strain evidence="5">ZZ-2019</strain>
        <tissue evidence="5">Adductor muscle</tissue>
    </source>
</reference>
<keyword evidence="3" id="KW-0378">Hydrolase</keyword>
<comment type="catalytic activity">
    <reaction evidence="4">
        <text>GTP + H2O = GDP + phosphate + H(+)</text>
        <dbReference type="Rhea" id="RHEA:19669"/>
        <dbReference type="ChEBI" id="CHEBI:15377"/>
        <dbReference type="ChEBI" id="CHEBI:15378"/>
        <dbReference type="ChEBI" id="CHEBI:37565"/>
        <dbReference type="ChEBI" id="CHEBI:43474"/>
        <dbReference type="ChEBI" id="CHEBI:58189"/>
        <dbReference type="EC" id="3.6.5.2"/>
    </reaction>
</comment>
<protein>
    <recommendedName>
        <fullName evidence="2">small monomeric GTPase</fullName>
        <ecNumber evidence="2">3.6.5.2</ecNumber>
    </recommendedName>
</protein>
<dbReference type="Gene3D" id="3.40.50.300">
    <property type="entry name" value="P-loop containing nucleotide triphosphate hydrolases"/>
    <property type="match status" value="1"/>
</dbReference>
<evidence type="ECO:0000256" key="3">
    <source>
        <dbReference type="ARBA" id="ARBA00022801"/>
    </source>
</evidence>
<evidence type="ECO:0000313" key="5">
    <source>
        <dbReference type="EMBL" id="KAK3097611.1"/>
    </source>
</evidence>
<dbReference type="NCBIfam" id="TIGR00231">
    <property type="entry name" value="small_GTP"/>
    <property type="match status" value="1"/>
</dbReference>
<dbReference type="InterPro" id="IPR005225">
    <property type="entry name" value="Small_GTP-bd"/>
</dbReference>
<dbReference type="PROSITE" id="PS51421">
    <property type="entry name" value="RAS"/>
    <property type="match status" value="1"/>
</dbReference>
<dbReference type="EC" id="3.6.5.2" evidence="2"/>
<keyword evidence="6" id="KW-1185">Reference proteome</keyword>
<comment type="caution">
    <text evidence="5">The sequence shown here is derived from an EMBL/GenBank/DDBJ whole genome shotgun (WGS) entry which is preliminary data.</text>
</comment>
<dbReference type="Proteomes" id="UP001186944">
    <property type="component" value="Unassembled WGS sequence"/>
</dbReference>
<dbReference type="PRINTS" id="PR00449">
    <property type="entry name" value="RASTRNSFRMNG"/>
</dbReference>
<evidence type="ECO:0000256" key="4">
    <source>
        <dbReference type="ARBA" id="ARBA00048098"/>
    </source>
</evidence>
<dbReference type="InterPro" id="IPR001806">
    <property type="entry name" value="Small_GTPase"/>
</dbReference>
<dbReference type="GO" id="GO:0003925">
    <property type="term" value="F:G protein activity"/>
    <property type="evidence" value="ECO:0007669"/>
    <property type="project" value="UniProtKB-EC"/>
</dbReference>
<dbReference type="PANTHER" id="PTHR45704">
    <property type="entry name" value="RAS-LIKE FAMILY MEMBER 11"/>
    <property type="match status" value="1"/>
</dbReference>
<dbReference type="SMART" id="SM00175">
    <property type="entry name" value="RAB"/>
    <property type="match status" value="1"/>
</dbReference>
<sequence length="218" mass="24243">MSGGGGLTDQSGIQGGTLRPYLKRKKSSFAETKVAVLGPHGVGKSALSVRFLTKRFIGEYDQSAESKYKYTTNVDGETMIFEVLDTVSENEDCGARDDVLRWTDCIMLVYSVVSRKSFDAIPELKKTIEESRKGASIPMILIGNKRDLAHMREVSTEEGEKLAVEYGCPFLEVSASEDVDTVTEAFHKVSREVIEFKRRSRTFIDRVFGAFGLEKSTT</sequence>
<evidence type="ECO:0000313" key="6">
    <source>
        <dbReference type="Proteomes" id="UP001186944"/>
    </source>
</evidence>
<dbReference type="SMART" id="SM00173">
    <property type="entry name" value="RAS"/>
    <property type="match status" value="1"/>
</dbReference>
<proteinExistence type="inferred from homology"/>
<dbReference type="GO" id="GO:0005525">
    <property type="term" value="F:GTP binding"/>
    <property type="evidence" value="ECO:0007669"/>
    <property type="project" value="InterPro"/>
</dbReference>
<dbReference type="SMART" id="SM00174">
    <property type="entry name" value="RHO"/>
    <property type="match status" value="1"/>
</dbReference>
<dbReference type="InterPro" id="IPR051065">
    <property type="entry name" value="Ras-related_GTPase"/>
</dbReference>
<accession>A0AA88Y4D2</accession>
<evidence type="ECO:0000256" key="1">
    <source>
        <dbReference type="ARBA" id="ARBA00008344"/>
    </source>
</evidence>
<dbReference type="PROSITE" id="PS51419">
    <property type="entry name" value="RAB"/>
    <property type="match status" value="1"/>
</dbReference>
<dbReference type="AlphaFoldDB" id="A0AA88Y4D2"/>
<organism evidence="5 6">
    <name type="scientific">Pinctada imbricata</name>
    <name type="common">Atlantic pearl-oyster</name>
    <name type="synonym">Pinctada martensii</name>
    <dbReference type="NCBI Taxonomy" id="66713"/>
    <lineage>
        <taxon>Eukaryota</taxon>
        <taxon>Metazoa</taxon>
        <taxon>Spiralia</taxon>
        <taxon>Lophotrochozoa</taxon>
        <taxon>Mollusca</taxon>
        <taxon>Bivalvia</taxon>
        <taxon>Autobranchia</taxon>
        <taxon>Pteriomorphia</taxon>
        <taxon>Pterioida</taxon>
        <taxon>Pterioidea</taxon>
        <taxon>Pteriidae</taxon>
        <taxon>Pinctada</taxon>
    </lineage>
</organism>